<evidence type="ECO:0000256" key="1">
    <source>
        <dbReference type="SAM" id="Phobius"/>
    </source>
</evidence>
<dbReference type="AlphaFoldDB" id="A0AAW7X237"/>
<organism evidence="3 4">
    <name type="scientific">Saccharophagus degradans</name>
    <dbReference type="NCBI Taxonomy" id="86304"/>
    <lineage>
        <taxon>Bacteria</taxon>
        <taxon>Pseudomonadati</taxon>
        <taxon>Pseudomonadota</taxon>
        <taxon>Gammaproteobacteria</taxon>
        <taxon>Cellvibrionales</taxon>
        <taxon>Cellvibrionaceae</taxon>
        <taxon>Saccharophagus</taxon>
    </lineage>
</organism>
<feature type="transmembrane region" description="Helical" evidence="1">
    <location>
        <begin position="212"/>
        <end position="234"/>
    </location>
</feature>
<dbReference type="GO" id="GO:0016020">
    <property type="term" value="C:membrane"/>
    <property type="evidence" value="ECO:0007669"/>
    <property type="project" value="TreeGrafter"/>
</dbReference>
<dbReference type="EMBL" id="JAUOPB010000002">
    <property type="protein sequence ID" value="MDO6421559.1"/>
    <property type="molecule type" value="Genomic_DNA"/>
</dbReference>
<accession>A0AAW7X237</accession>
<feature type="transmembrane region" description="Helical" evidence="1">
    <location>
        <begin position="150"/>
        <end position="167"/>
    </location>
</feature>
<feature type="transmembrane region" description="Helical" evidence="1">
    <location>
        <begin position="241"/>
        <end position="260"/>
    </location>
</feature>
<feature type="transmembrane region" description="Helical" evidence="1">
    <location>
        <begin position="102"/>
        <end position="130"/>
    </location>
</feature>
<feature type="domain" description="Acyltransferase 3" evidence="2">
    <location>
        <begin position="5"/>
        <end position="270"/>
    </location>
</feature>
<keyword evidence="3" id="KW-0012">Acyltransferase</keyword>
<keyword evidence="1" id="KW-0472">Membrane</keyword>
<dbReference type="GO" id="GO:0000271">
    <property type="term" value="P:polysaccharide biosynthetic process"/>
    <property type="evidence" value="ECO:0007669"/>
    <property type="project" value="TreeGrafter"/>
</dbReference>
<reference evidence="3" key="1">
    <citation type="submission" date="2023-07" db="EMBL/GenBank/DDBJ databases">
        <title>Genome content predicts the carbon catabolic preferences of heterotrophic bacteria.</title>
        <authorList>
            <person name="Gralka M."/>
        </authorList>
    </citation>
    <scope>NUCLEOTIDE SEQUENCE</scope>
    <source>
        <strain evidence="3">I3M17_2</strain>
    </source>
</reference>
<evidence type="ECO:0000313" key="4">
    <source>
        <dbReference type="Proteomes" id="UP001169760"/>
    </source>
</evidence>
<dbReference type="Pfam" id="PF01757">
    <property type="entry name" value="Acyl_transf_3"/>
    <property type="match status" value="1"/>
</dbReference>
<sequence length="304" mass="34981">MVQSRAGQYGVMLFFMLSGFLMSYLYIGKSFDKSNIMSYVTARIGKVVPLYLVIVFSSYLLLSAGVKGVYEISDIHELISHVFFIYGESVLWSIAPEMHFYFLFVGLWLLAIWRPAFIYVLIAIVLSILYFSNFPRPHGSFLGLPYDFHVFRSLPYFLVGVALGMNYKSLKLPVYLKSNWFVAALLLIPLMYPEISPVNSSARMKMWLSYEVLFVMSFVFFSVVFLVPDSNILLANKVGDFLGRVSYSLYLLHMPIIVQLNKVEMAIEHKLVCFIVFSLMAAYLSERFIERPAIKLIRRRSPSN</sequence>
<dbReference type="InterPro" id="IPR050879">
    <property type="entry name" value="Acyltransferase_3"/>
</dbReference>
<keyword evidence="1" id="KW-1133">Transmembrane helix</keyword>
<name>A0AAW7X237_9GAMM</name>
<keyword evidence="1" id="KW-0812">Transmembrane</keyword>
<feature type="transmembrane region" description="Helical" evidence="1">
    <location>
        <begin position="174"/>
        <end position="192"/>
    </location>
</feature>
<feature type="transmembrane region" description="Helical" evidence="1">
    <location>
        <begin position="6"/>
        <end position="27"/>
    </location>
</feature>
<protein>
    <submittedName>
        <fullName evidence="3">Acyltransferase</fullName>
        <ecNumber evidence="3">2.3.-.-</ecNumber>
    </submittedName>
</protein>
<dbReference type="GO" id="GO:0016747">
    <property type="term" value="F:acyltransferase activity, transferring groups other than amino-acyl groups"/>
    <property type="evidence" value="ECO:0007669"/>
    <property type="project" value="InterPro"/>
</dbReference>
<evidence type="ECO:0000259" key="2">
    <source>
        <dbReference type="Pfam" id="PF01757"/>
    </source>
</evidence>
<evidence type="ECO:0000313" key="3">
    <source>
        <dbReference type="EMBL" id="MDO6421559.1"/>
    </source>
</evidence>
<comment type="caution">
    <text evidence="3">The sequence shown here is derived from an EMBL/GenBank/DDBJ whole genome shotgun (WGS) entry which is preliminary data.</text>
</comment>
<keyword evidence="3" id="KW-0808">Transferase</keyword>
<gene>
    <name evidence="3" type="ORF">Q4521_03655</name>
</gene>
<feature type="transmembrane region" description="Helical" evidence="1">
    <location>
        <begin position="48"/>
        <end position="66"/>
    </location>
</feature>
<feature type="transmembrane region" description="Helical" evidence="1">
    <location>
        <begin position="266"/>
        <end position="285"/>
    </location>
</feature>
<proteinExistence type="predicted"/>
<dbReference type="RefSeq" id="WP_303491061.1">
    <property type="nucleotide sequence ID" value="NZ_JAUOPB010000002.1"/>
</dbReference>
<dbReference type="PANTHER" id="PTHR23028:SF53">
    <property type="entry name" value="ACYL_TRANSF_3 DOMAIN-CONTAINING PROTEIN"/>
    <property type="match status" value="1"/>
</dbReference>
<dbReference type="EC" id="2.3.-.-" evidence="3"/>
<dbReference type="PANTHER" id="PTHR23028">
    <property type="entry name" value="ACETYLTRANSFERASE"/>
    <property type="match status" value="1"/>
</dbReference>
<dbReference type="InterPro" id="IPR002656">
    <property type="entry name" value="Acyl_transf_3_dom"/>
</dbReference>
<dbReference type="Proteomes" id="UP001169760">
    <property type="component" value="Unassembled WGS sequence"/>
</dbReference>